<sequence length="112" mass="12809">MWTSIDIEGDMTLEEFVARFKKEFEVEIVMVSEGARMLYCNFMPPPARRLKMTMSGVVEDVSKQKIDPGKRFLMLQLMCTDLDGNEIEVPQIRYHLPTPEDPGSLQDPGSPQ</sequence>
<dbReference type="FunFam" id="3.10.290.60:FF:000001">
    <property type="entry name" value="Ubiquitin-activating enzyme E1 2"/>
    <property type="match status" value="1"/>
</dbReference>
<dbReference type="SMART" id="SM00985">
    <property type="entry name" value="UBA_e1_C"/>
    <property type="match status" value="1"/>
</dbReference>
<proteinExistence type="predicted"/>
<dbReference type="InterPro" id="IPR038252">
    <property type="entry name" value="UBA_E1_C_sf"/>
</dbReference>
<dbReference type="Pfam" id="PF09358">
    <property type="entry name" value="E1_UFD"/>
    <property type="match status" value="1"/>
</dbReference>
<reference evidence="2" key="1">
    <citation type="journal article" date="2016" name="Ticks Tick Borne Dis.">
        <title>De novo assembly and annotation of the salivary gland transcriptome of Rhipicephalus appendiculatus male and female ticks during blood feeding.</title>
        <authorList>
            <person name="de Castro M.H."/>
            <person name="de Klerk D."/>
            <person name="Pienaar R."/>
            <person name="Latif A.A."/>
            <person name="Rees D.J."/>
            <person name="Mans B.J."/>
        </authorList>
    </citation>
    <scope>NUCLEOTIDE SEQUENCE</scope>
    <source>
        <tissue evidence="2">Salivary glands</tissue>
    </source>
</reference>
<organism evidence="2">
    <name type="scientific">Rhipicephalus appendiculatus</name>
    <name type="common">Brown ear tick</name>
    <dbReference type="NCBI Taxonomy" id="34631"/>
    <lineage>
        <taxon>Eukaryota</taxon>
        <taxon>Metazoa</taxon>
        <taxon>Ecdysozoa</taxon>
        <taxon>Arthropoda</taxon>
        <taxon>Chelicerata</taxon>
        <taxon>Arachnida</taxon>
        <taxon>Acari</taxon>
        <taxon>Parasitiformes</taxon>
        <taxon>Ixodida</taxon>
        <taxon>Ixodoidea</taxon>
        <taxon>Ixodidae</taxon>
        <taxon>Rhipicephalinae</taxon>
        <taxon>Rhipicephalus</taxon>
        <taxon>Rhipicephalus</taxon>
    </lineage>
</organism>
<accession>A0A131YNG5</accession>
<dbReference type="InterPro" id="IPR018965">
    <property type="entry name" value="Ub-activating_enz_E1_C"/>
</dbReference>
<dbReference type="EMBL" id="GEDV01007753">
    <property type="protein sequence ID" value="JAP80804.1"/>
    <property type="molecule type" value="Transcribed_RNA"/>
</dbReference>
<protein>
    <submittedName>
        <fullName evidence="2">Ubiquitin-activating enzyme E1</fullName>
    </submittedName>
</protein>
<dbReference type="AlphaFoldDB" id="A0A131YNG5"/>
<evidence type="ECO:0000259" key="1">
    <source>
        <dbReference type="SMART" id="SM00985"/>
    </source>
</evidence>
<evidence type="ECO:0000313" key="2">
    <source>
        <dbReference type="EMBL" id="JAP80804.1"/>
    </source>
</evidence>
<name>A0A131YNG5_RHIAP</name>
<dbReference type="Gene3D" id="3.10.290.60">
    <property type="entry name" value="Ubiquitin-activating enzyme E1, UFD domain"/>
    <property type="match status" value="1"/>
</dbReference>
<feature type="domain" description="Ubiquitin-activating enzyme E1 C-terminal" evidence="1">
    <location>
        <begin position="1"/>
        <end position="92"/>
    </location>
</feature>